<sequence>MMSKQAQCHARTGKQIGNRKRLRASDVGLRSKNKRNVEAQSSQLLLPPIIH</sequence>
<proteinExistence type="predicted"/>
<accession>A0A2P2QRX7</accession>
<protein>
    <submittedName>
        <fullName evidence="2">Uncharacterized protein</fullName>
    </submittedName>
</protein>
<feature type="region of interest" description="Disordered" evidence="1">
    <location>
        <begin position="1"/>
        <end position="41"/>
    </location>
</feature>
<evidence type="ECO:0000256" key="1">
    <source>
        <dbReference type="SAM" id="MobiDB-lite"/>
    </source>
</evidence>
<reference evidence="2" key="1">
    <citation type="submission" date="2018-02" db="EMBL/GenBank/DDBJ databases">
        <title>Rhizophora mucronata_Transcriptome.</title>
        <authorList>
            <person name="Meera S.P."/>
            <person name="Sreeshan A."/>
            <person name="Augustine A."/>
        </authorList>
    </citation>
    <scope>NUCLEOTIDE SEQUENCE</scope>
    <source>
        <tissue evidence="2">Leaf</tissue>
    </source>
</reference>
<dbReference type="AlphaFoldDB" id="A0A2P2QRX7"/>
<dbReference type="EMBL" id="GGEC01089253">
    <property type="protein sequence ID" value="MBX69737.1"/>
    <property type="molecule type" value="Transcribed_RNA"/>
</dbReference>
<evidence type="ECO:0000313" key="2">
    <source>
        <dbReference type="EMBL" id="MBX69737.1"/>
    </source>
</evidence>
<name>A0A2P2QRX7_RHIMU</name>
<organism evidence="2">
    <name type="scientific">Rhizophora mucronata</name>
    <name type="common">Asiatic mangrove</name>
    <dbReference type="NCBI Taxonomy" id="61149"/>
    <lineage>
        <taxon>Eukaryota</taxon>
        <taxon>Viridiplantae</taxon>
        <taxon>Streptophyta</taxon>
        <taxon>Embryophyta</taxon>
        <taxon>Tracheophyta</taxon>
        <taxon>Spermatophyta</taxon>
        <taxon>Magnoliopsida</taxon>
        <taxon>eudicotyledons</taxon>
        <taxon>Gunneridae</taxon>
        <taxon>Pentapetalae</taxon>
        <taxon>rosids</taxon>
        <taxon>fabids</taxon>
        <taxon>Malpighiales</taxon>
        <taxon>Rhizophoraceae</taxon>
        <taxon>Rhizophora</taxon>
    </lineage>
</organism>